<sequence>MRAMVLERVGEPLQLVDRPAPEPGPHQVVIQVAACGVCRTDLHVVDGDLPDPRLPLICGHEIVGRIVARGARAGEFPSGTRVGVPWLGGACGHCNACLRGQENLCPNARFTGYTLDGGYSELAVADARFCFEVPARYQDVEAAPLLCAGLIGYRSYRLAGNPGALGLYGFGAAAHILCQLAAHERRRVYAFTRPGDAEAQEFARSLGAVWAGGSDDVPPEPLDAAILFAPVGALVPAALRVVRPGGVVVCGGIHMSDIPGFPYELLWGERVLRSVANLTRADGHAFFAAAARTPLRLATHTYSLIEANQALTDLRAGAFTGAAVLVP</sequence>
<evidence type="ECO:0000313" key="7">
    <source>
        <dbReference type="EMBL" id="MBZ5707732.1"/>
    </source>
</evidence>
<comment type="caution">
    <text evidence="7">The sequence shown here is derived from an EMBL/GenBank/DDBJ whole genome shotgun (WGS) entry which is preliminary data.</text>
</comment>
<feature type="domain" description="Alcohol dehydrogenase-like N-terminal" evidence="6">
    <location>
        <begin position="24"/>
        <end position="134"/>
    </location>
</feature>
<dbReference type="Proteomes" id="UP001139031">
    <property type="component" value="Unassembled WGS sequence"/>
</dbReference>
<keyword evidence="5" id="KW-0560">Oxidoreductase</keyword>
<protein>
    <submittedName>
        <fullName evidence="7">Zinc-dependent alcohol dehydrogenase family protein</fullName>
    </submittedName>
</protein>
<dbReference type="InterPro" id="IPR002328">
    <property type="entry name" value="ADH_Zn_CS"/>
</dbReference>
<evidence type="ECO:0000313" key="8">
    <source>
        <dbReference type="Proteomes" id="UP001139031"/>
    </source>
</evidence>
<keyword evidence="8" id="KW-1185">Reference proteome</keyword>
<reference evidence="7" key="1">
    <citation type="submission" date="2021-08" db="EMBL/GenBank/DDBJ databases">
        <authorList>
            <person name="Stevens D.C."/>
        </authorList>
    </citation>
    <scope>NUCLEOTIDE SEQUENCE</scope>
    <source>
        <strain evidence="7">DSM 53165</strain>
    </source>
</reference>
<name>A0ABS7THZ4_9BACT</name>
<accession>A0ABS7THZ4</accession>
<dbReference type="InterPro" id="IPR011032">
    <property type="entry name" value="GroES-like_sf"/>
</dbReference>
<organism evidence="7 8">
    <name type="scientific">Nannocystis pusilla</name>
    <dbReference type="NCBI Taxonomy" id="889268"/>
    <lineage>
        <taxon>Bacteria</taxon>
        <taxon>Pseudomonadati</taxon>
        <taxon>Myxococcota</taxon>
        <taxon>Polyangia</taxon>
        <taxon>Nannocystales</taxon>
        <taxon>Nannocystaceae</taxon>
        <taxon>Nannocystis</taxon>
    </lineage>
</organism>
<gene>
    <name evidence="7" type="ORF">K7C98_00575</name>
</gene>
<dbReference type="InterPro" id="IPR013154">
    <property type="entry name" value="ADH-like_N"/>
</dbReference>
<dbReference type="NCBIfam" id="TIGR02822">
    <property type="entry name" value="adh_fam_2"/>
    <property type="match status" value="1"/>
</dbReference>
<dbReference type="InterPro" id="IPR014187">
    <property type="entry name" value="ADH_Zn_typ-2"/>
</dbReference>
<evidence type="ECO:0000256" key="2">
    <source>
        <dbReference type="ARBA" id="ARBA00008072"/>
    </source>
</evidence>
<dbReference type="SUPFAM" id="SSF51735">
    <property type="entry name" value="NAD(P)-binding Rossmann-fold domains"/>
    <property type="match status" value="1"/>
</dbReference>
<dbReference type="PANTHER" id="PTHR42940">
    <property type="entry name" value="ALCOHOL DEHYDROGENASE 1-RELATED"/>
    <property type="match status" value="1"/>
</dbReference>
<comment type="cofactor">
    <cofactor evidence="1">
        <name>Zn(2+)</name>
        <dbReference type="ChEBI" id="CHEBI:29105"/>
    </cofactor>
</comment>
<keyword evidence="4" id="KW-0862">Zinc</keyword>
<dbReference type="Gene3D" id="3.90.180.10">
    <property type="entry name" value="Medium-chain alcohol dehydrogenases, catalytic domain"/>
    <property type="match status" value="1"/>
</dbReference>
<keyword evidence="3" id="KW-0479">Metal-binding</keyword>
<dbReference type="CDD" id="cd08298">
    <property type="entry name" value="CAD2"/>
    <property type="match status" value="1"/>
</dbReference>
<dbReference type="RefSeq" id="WP_224189495.1">
    <property type="nucleotide sequence ID" value="NZ_JAIRAU010000001.1"/>
</dbReference>
<dbReference type="InterPro" id="IPR036291">
    <property type="entry name" value="NAD(P)-bd_dom_sf"/>
</dbReference>
<dbReference type="Gene3D" id="3.40.50.720">
    <property type="entry name" value="NAD(P)-binding Rossmann-like Domain"/>
    <property type="match status" value="1"/>
</dbReference>
<dbReference type="SUPFAM" id="SSF50129">
    <property type="entry name" value="GroES-like"/>
    <property type="match status" value="1"/>
</dbReference>
<comment type="similarity">
    <text evidence="2">Belongs to the zinc-containing alcohol dehydrogenase family.</text>
</comment>
<evidence type="ECO:0000256" key="5">
    <source>
        <dbReference type="ARBA" id="ARBA00023002"/>
    </source>
</evidence>
<dbReference type="EMBL" id="JAIRAU010000001">
    <property type="protein sequence ID" value="MBZ5707732.1"/>
    <property type="molecule type" value="Genomic_DNA"/>
</dbReference>
<dbReference type="Pfam" id="PF08240">
    <property type="entry name" value="ADH_N"/>
    <property type="match status" value="1"/>
</dbReference>
<evidence type="ECO:0000256" key="3">
    <source>
        <dbReference type="ARBA" id="ARBA00022723"/>
    </source>
</evidence>
<dbReference type="PROSITE" id="PS00059">
    <property type="entry name" value="ADH_ZINC"/>
    <property type="match status" value="1"/>
</dbReference>
<evidence type="ECO:0000256" key="1">
    <source>
        <dbReference type="ARBA" id="ARBA00001947"/>
    </source>
</evidence>
<evidence type="ECO:0000259" key="6">
    <source>
        <dbReference type="Pfam" id="PF08240"/>
    </source>
</evidence>
<evidence type="ECO:0000256" key="4">
    <source>
        <dbReference type="ARBA" id="ARBA00022833"/>
    </source>
</evidence>
<proteinExistence type="inferred from homology"/>
<dbReference type="PANTHER" id="PTHR42940:SF8">
    <property type="entry name" value="VACUOLAR PROTEIN SORTING-ASSOCIATED PROTEIN 11"/>
    <property type="match status" value="1"/>
</dbReference>